<dbReference type="InterPro" id="IPR000073">
    <property type="entry name" value="AB_hydrolase_1"/>
</dbReference>
<organism evidence="2 3">
    <name type="scientific">Fructobacillus fructosus</name>
    <dbReference type="NCBI Taxonomy" id="1631"/>
    <lineage>
        <taxon>Bacteria</taxon>
        <taxon>Bacillati</taxon>
        <taxon>Bacillota</taxon>
        <taxon>Bacilli</taxon>
        <taxon>Lactobacillales</taxon>
        <taxon>Lactobacillaceae</taxon>
        <taxon>Fructobacillus</taxon>
    </lineage>
</organism>
<dbReference type="InterPro" id="IPR029058">
    <property type="entry name" value="AB_hydrolase_fold"/>
</dbReference>
<comment type="caution">
    <text evidence="2">The sequence shown here is derived from an EMBL/GenBank/DDBJ whole genome shotgun (WGS) entry which is preliminary data.</text>
</comment>
<dbReference type="Proteomes" id="UP001314261">
    <property type="component" value="Unassembled WGS sequence"/>
</dbReference>
<dbReference type="SUPFAM" id="SSF53474">
    <property type="entry name" value="alpha/beta-Hydrolases"/>
    <property type="match status" value="1"/>
</dbReference>
<gene>
    <name evidence="2" type="ORF">R54839_PPFHFPJH_01278</name>
</gene>
<dbReference type="RefSeq" id="WP_338346313.1">
    <property type="nucleotide sequence ID" value="NZ_CAUZLR010000009.1"/>
</dbReference>
<keyword evidence="3" id="KW-1185">Reference proteome</keyword>
<dbReference type="EMBL" id="CAUZLR010000009">
    <property type="protein sequence ID" value="CAK1249372.1"/>
    <property type="molecule type" value="Genomic_DNA"/>
</dbReference>
<dbReference type="GO" id="GO:0016787">
    <property type="term" value="F:hydrolase activity"/>
    <property type="evidence" value="ECO:0007669"/>
    <property type="project" value="UniProtKB-KW"/>
</dbReference>
<dbReference type="PANTHER" id="PTHR43798">
    <property type="entry name" value="MONOACYLGLYCEROL LIPASE"/>
    <property type="match status" value="1"/>
</dbReference>
<dbReference type="Gene3D" id="3.40.50.1820">
    <property type="entry name" value="alpha/beta hydrolase"/>
    <property type="match status" value="1"/>
</dbReference>
<accession>A0ABN9YVU3</accession>
<keyword evidence="2" id="KW-0378">Hydrolase</keyword>
<dbReference type="Pfam" id="PF00561">
    <property type="entry name" value="Abhydrolase_1"/>
    <property type="match status" value="1"/>
</dbReference>
<sequence length="269" mass="30298">MKTSQLVDYEVLGAGTPIVFLHGMALNKESNRLFFEPFLRTSDYQRIYLDIPGMGASAPTSQATGQQVAETLFRAIREIIGEQSFVFYGHSFGGYMAQVLTEMFAGQVIGLFLTGSVVTADKSKRLLAKTTQVIVDKVEVTDDAHYYDDFSTMSSQISQANWEAYRRLIVPGLKTVNHAFLQELHQHYTVANEDQLRQKNYRIPFTMMIGKNDQVVGYQEQCQLVEQSEGGELFLLSRTGHNVMIDQPVLTKQAFQHFLTIVATFSKGL</sequence>
<evidence type="ECO:0000313" key="3">
    <source>
        <dbReference type="Proteomes" id="UP001314261"/>
    </source>
</evidence>
<dbReference type="InterPro" id="IPR050266">
    <property type="entry name" value="AB_hydrolase_sf"/>
</dbReference>
<feature type="domain" description="AB hydrolase-1" evidence="1">
    <location>
        <begin position="17"/>
        <end position="247"/>
    </location>
</feature>
<evidence type="ECO:0000259" key="1">
    <source>
        <dbReference type="Pfam" id="PF00561"/>
    </source>
</evidence>
<name>A0ABN9YVU3_9LACO</name>
<proteinExistence type="predicted"/>
<reference evidence="2 3" key="1">
    <citation type="submission" date="2023-10" db="EMBL/GenBank/DDBJ databases">
        <authorList>
            <person name="Botero Cardona J."/>
        </authorList>
    </citation>
    <scope>NUCLEOTIDE SEQUENCE [LARGE SCALE GENOMIC DNA]</scope>
    <source>
        <strain evidence="2 3">R-54839</strain>
    </source>
</reference>
<dbReference type="PANTHER" id="PTHR43798:SF6">
    <property type="entry name" value="HYDROLASE, PUTATIVE (AFU_ORTHOLOGUE AFUA_4G13070)-RELATED"/>
    <property type="match status" value="1"/>
</dbReference>
<protein>
    <submittedName>
        <fullName evidence="2">Alpha/beta hydrolase fold (MenH)</fullName>
    </submittedName>
</protein>
<evidence type="ECO:0000313" key="2">
    <source>
        <dbReference type="EMBL" id="CAK1249372.1"/>
    </source>
</evidence>